<comment type="caution">
    <text evidence="8">The sequence shown here is derived from an EMBL/GenBank/DDBJ whole genome shotgun (WGS) entry which is preliminary data.</text>
</comment>
<accession>A0AAV2QHL5</accession>
<dbReference type="SUPFAM" id="SSF51569">
    <property type="entry name" value="Aldolase"/>
    <property type="match status" value="1"/>
</dbReference>
<dbReference type="PANTHER" id="PTHR42738:SF7">
    <property type="entry name" value="HYDROXYMETHYLGLUTARYL-COA LYASE"/>
    <property type="match status" value="1"/>
</dbReference>
<dbReference type="InterPro" id="IPR000891">
    <property type="entry name" value="PYR_CT"/>
</dbReference>
<feature type="non-terminal residue" evidence="8">
    <location>
        <position position="1"/>
    </location>
</feature>
<sequence length="136" mass="15158">DAVLQTIRQTMIMALLGCRANVLSVLKTFCTNYGLPSIRGAHYRPQYPKYVRIVEVGPRDGLQNEKEIVPTDVKIEFINKLSQTGLKSIEVTSFVSPKWVPQMADHSEVLSRIKRVQGISYPVLTPNTKGLMAAVS</sequence>
<evidence type="ECO:0000313" key="8">
    <source>
        <dbReference type="EMBL" id="CAL4086936.1"/>
    </source>
</evidence>
<reference evidence="8 9" key="1">
    <citation type="submission" date="2024-05" db="EMBL/GenBank/DDBJ databases">
        <authorList>
            <person name="Wallberg A."/>
        </authorList>
    </citation>
    <scope>NUCLEOTIDE SEQUENCE [LARGE SCALE GENOMIC DNA]</scope>
</reference>
<gene>
    <name evidence="8" type="ORF">MNOR_LOCUS13115</name>
</gene>
<evidence type="ECO:0000256" key="6">
    <source>
        <dbReference type="ARBA" id="ARBA00049877"/>
    </source>
</evidence>
<evidence type="ECO:0000259" key="7">
    <source>
        <dbReference type="Pfam" id="PF00682"/>
    </source>
</evidence>
<dbReference type="PANTHER" id="PTHR42738">
    <property type="entry name" value="HYDROXYMETHYLGLUTARYL-COA LYASE"/>
    <property type="match status" value="1"/>
</dbReference>
<dbReference type="Proteomes" id="UP001497623">
    <property type="component" value="Unassembled WGS sequence"/>
</dbReference>
<comment type="catalytic activity">
    <reaction evidence="6">
        <text>(3S)-3-hydroxy-3-methylglutaryl-CoA = acetoacetate + acetyl-CoA</text>
        <dbReference type="Rhea" id="RHEA:24404"/>
        <dbReference type="ChEBI" id="CHEBI:13705"/>
        <dbReference type="ChEBI" id="CHEBI:43074"/>
        <dbReference type="ChEBI" id="CHEBI:57288"/>
        <dbReference type="EC" id="4.1.3.4"/>
    </reaction>
</comment>
<keyword evidence="5" id="KW-0456">Lyase</keyword>
<dbReference type="Gene3D" id="3.20.20.70">
    <property type="entry name" value="Aldolase class I"/>
    <property type="match status" value="1"/>
</dbReference>
<dbReference type="GO" id="GO:0006552">
    <property type="term" value="P:L-leucine catabolic process"/>
    <property type="evidence" value="ECO:0007669"/>
    <property type="project" value="TreeGrafter"/>
</dbReference>
<dbReference type="GO" id="GO:0046951">
    <property type="term" value="P:ketone body biosynthetic process"/>
    <property type="evidence" value="ECO:0007669"/>
    <property type="project" value="TreeGrafter"/>
</dbReference>
<dbReference type="GO" id="GO:0004419">
    <property type="term" value="F:hydroxymethylglutaryl-CoA lyase activity"/>
    <property type="evidence" value="ECO:0007669"/>
    <property type="project" value="UniProtKB-EC"/>
</dbReference>
<dbReference type="AlphaFoldDB" id="A0AAV2QHL5"/>
<name>A0AAV2QHL5_MEGNR</name>
<feature type="non-terminal residue" evidence="8">
    <location>
        <position position="136"/>
    </location>
</feature>
<dbReference type="EC" id="4.1.3.4" evidence="3"/>
<feature type="domain" description="Pyruvate carboxyltransferase" evidence="7">
    <location>
        <begin position="51"/>
        <end position="135"/>
    </location>
</feature>
<comment type="pathway">
    <text evidence="1">Metabolic intermediate metabolism; (S)-3-hydroxy-3-methylglutaryl-CoA degradation; acetoacetate from (S)-3-hydroxy-3-methylglutaryl-CoA: step 1/1.</text>
</comment>
<evidence type="ECO:0000256" key="4">
    <source>
        <dbReference type="ARBA" id="ARBA00022723"/>
    </source>
</evidence>
<evidence type="ECO:0000256" key="3">
    <source>
        <dbReference type="ARBA" id="ARBA00012910"/>
    </source>
</evidence>
<dbReference type="Pfam" id="PF00682">
    <property type="entry name" value="HMGL-like"/>
    <property type="match status" value="1"/>
</dbReference>
<evidence type="ECO:0000256" key="2">
    <source>
        <dbReference type="ARBA" id="ARBA00009405"/>
    </source>
</evidence>
<keyword evidence="4" id="KW-0479">Metal-binding</keyword>
<keyword evidence="9" id="KW-1185">Reference proteome</keyword>
<dbReference type="InterPro" id="IPR013785">
    <property type="entry name" value="Aldolase_TIM"/>
</dbReference>
<evidence type="ECO:0000313" key="9">
    <source>
        <dbReference type="Proteomes" id="UP001497623"/>
    </source>
</evidence>
<dbReference type="InterPro" id="IPR043594">
    <property type="entry name" value="HMGL"/>
</dbReference>
<comment type="similarity">
    <text evidence="2">Belongs to the HMG-CoA lyase family.</text>
</comment>
<proteinExistence type="inferred from homology"/>
<dbReference type="EMBL" id="CAXKWB010007399">
    <property type="protein sequence ID" value="CAL4086936.1"/>
    <property type="molecule type" value="Genomic_DNA"/>
</dbReference>
<organism evidence="8 9">
    <name type="scientific">Meganyctiphanes norvegica</name>
    <name type="common">Northern krill</name>
    <name type="synonym">Thysanopoda norvegica</name>
    <dbReference type="NCBI Taxonomy" id="48144"/>
    <lineage>
        <taxon>Eukaryota</taxon>
        <taxon>Metazoa</taxon>
        <taxon>Ecdysozoa</taxon>
        <taxon>Arthropoda</taxon>
        <taxon>Crustacea</taxon>
        <taxon>Multicrustacea</taxon>
        <taxon>Malacostraca</taxon>
        <taxon>Eumalacostraca</taxon>
        <taxon>Eucarida</taxon>
        <taxon>Euphausiacea</taxon>
        <taxon>Euphausiidae</taxon>
        <taxon>Meganyctiphanes</taxon>
    </lineage>
</organism>
<dbReference type="GO" id="GO:0046872">
    <property type="term" value="F:metal ion binding"/>
    <property type="evidence" value="ECO:0007669"/>
    <property type="project" value="UniProtKB-KW"/>
</dbReference>
<evidence type="ECO:0000256" key="5">
    <source>
        <dbReference type="ARBA" id="ARBA00023239"/>
    </source>
</evidence>
<evidence type="ECO:0000256" key="1">
    <source>
        <dbReference type="ARBA" id="ARBA00005143"/>
    </source>
</evidence>
<protein>
    <recommendedName>
        <fullName evidence="3">hydroxymethylglutaryl-CoA lyase</fullName>
        <ecNumber evidence="3">4.1.3.4</ecNumber>
    </recommendedName>
</protein>